<keyword evidence="5" id="KW-1185">Reference proteome</keyword>
<dbReference type="SUPFAM" id="SSF53474">
    <property type="entry name" value="alpha/beta-Hydrolases"/>
    <property type="match status" value="1"/>
</dbReference>
<evidence type="ECO:0000256" key="2">
    <source>
        <dbReference type="ARBA" id="ARBA00038115"/>
    </source>
</evidence>
<dbReference type="InterPro" id="IPR000073">
    <property type="entry name" value="AB_hydrolase_1"/>
</dbReference>
<dbReference type="PANTHER" id="PTHR22946">
    <property type="entry name" value="DIENELACTONE HYDROLASE DOMAIN-CONTAINING PROTEIN-RELATED"/>
    <property type="match status" value="1"/>
</dbReference>
<keyword evidence="1" id="KW-0378">Hydrolase</keyword>
<dbReference type="Proteomes" id="UP000078516">
    <property type="component" value="Unassembled WGS sequence"/>
</dbReference>
<organism evidence="4 5">
    <name type="scientific">Enterococcus thailandicus</name>
    <dbReference type="NCBI Taxonomy" id="417368"/>
    <lineage>
        <taxon>Bacteria</taxon>
        <taxon>Bacillati</taxon>
        <taxon>Bacillota</taxon>
        <taxon>Bacilli</taxon>
        <taxon>Lactobacillales</taxon>
        <taxon>Enterococcaceae</taxon>
        <taxon>Enterococcus</taxon>
    </lineage>
</organism>
<dbReference type="RefSeq" id="WP_067485046.1">
    <property type="nucleotide sequence ID" value="NZ_JARQAN010000009.1"/>
</dbReference>
<dbReference type="InterPro" id="IPR050261">
    <property type="entry name" value="FrsA_esterase"/>
</dbReference>
<name>A0A179EPQ6_ENTTH</name>
<proteinExistence type="inferred from homology"/>
<evidence type="ECO:0000256" key="1">
    <source>
        <dbReference type="ARBA" id="ARBA00022801"/>
    </source>
</evidence>
<dbReference type="Gene3D" id="3.40.50.1820">
    <property type="entry name" value="alpha/beta hydrolase"/>
    <property type="match status" value="1"/>
</dbReference>
<dbReference type="InterPro" id="IPR029058">
    <property type="entry name" value="AB_hydrolase_fold"/>
</dbReference>
<evidence type="ECO:0000313" key="5">
    <source>
        <dbReference type="Proteomes" id="UP000078516"/>
    </source>
</evidence>
<dbReference type="EMBL" id="LWMN01000016">
    <property type="protein sequence ID" value="OAQ55052.1"/>
    <property type="molecule type" value="Genomic_DNA"/>
</dbReference>
<sequence length="258" mass="29459">MNPIMMKRNVKAIPVLEVVLEELKQTKIPVVIYYHGWQTSKELVLTQGRKIAQYGIRVILPDAMNHGERKQPVSSIPSYTFWNSIYGNLFEFDTLIEHLDKRGLLHEKVAVGGVSMGGMTTCALLSQHPKLIAGACLMGSPAPLAYGQGIQARAKEFGFRLPRDYFELISWVERYDLSLSPERLAGRPLFFWHGKEDEKIPFKQTADFVKANQWTKAGRQIIFHPSEKQGHLVEIPLMEEAAKFFYKCLIKENHEGKM</sequence>
<gene>
    <name evidence="4" type="ORF">A6E74_10670</name>
</gene>
<dbReference type="Pfam" id="PF00561">
    <property type="entry name" value="Abhydrolase_1"/>
    <property type="match status" value="1"/>
</dbReference>
<reference evidence="4 5" key="1">
    <citation type="submission" date="2016-04" db="EMBL/GenBank/DDBJ databases">
        <title>Draft genome of an Enterococcus thailandicus strain isolated from bovine feces.</title>
        <authorList>
            <person name="Beukers A.G."/>
            <person name="Zaheer R."/>
            <person name="Goji N."/>
            <person name="Cook S.R."/>
            <person name="Amoako K."/>
            <person name="Chaves A.V."/>
            <person name="Ward M.P."/>
            <person name="Mcallister T.A."/>
        </authorList>
    </citation>
    <scope>NUCLEOTIDE SEQUENCE [LARGE SCALE GENOMIC DNA]</scope>
    <source>
        <strain evidence="4 5">F0711D 46</strain>
    </source>
</reference>
<comment type="caution">
    <text evidence="4">The sequence shown here is derived from an EMBL/GenBank/DDBJ whole genome shotgun (WGS) entry which is preliminary data.</text>
</comment>
<dbReference type="GO" id="GO:0052689">
    <property type="term" value="F:carboxylic ester hydrolase activity"/>
    <property type="evidence" value="ECO:0007669"/>
    <property type="project" value="UniProtKB-ARBA"/>
</dbReference>
<accession>A0A179EPQ6</accession>
<protein>
    <submittedName>
        <fullName evidence="4">Esterase</fullName>
    </submittedName>
</protein>
<evidence type="ECO:0000313" key="4">
    <source>
        <dbReference type="EMBL" id="OAQ55052.1"/>
    </source>
</evidence>
<evidence type="ECO:0000259" key="3">
    <source>
        <dbReference type="Pfam" id="PF00561"/>
    </source>
</evidence>
<dbReference type="PANTHER" id="PTHR22946:SF9">
    <property type="entry name" value="POLYKETIDE TRANSFERASE AF380"/>
    <property type="match status" value="1"/>
</dbReference>
<comment type="similarity">
    <text evidence="2">Belongs to the AB hydrolase superfamily. FUS2 hydrolase family.</text>
</comment>
<dbReference type="AlphaFoldDB" id="A0A179EPQ6"/>
<feature type="domain" description="AB hydrolase-1" evidence="3">
    <location>
        <begin position="29"/>
        <end position="187"/>
    </location>
</feature>